<dbReference type="PANTHER" id="PTHR11977:SF130">
    <property type="entry name" value="SEVERIN"/>
    <property type="match status" value="1"/>
</dbReference>
<dbReference type="InterPro" id="IPR029006">
    <property type="entry name" value="ADF-H/Gelsolin-like_dom_sf"/>
</dbReference>
<dbReference type="Proteomes" id="UP000646827">
    <property type="component" value="Unassembled WGS sequence"/>
</dbReference>
<dbReference type="OrthoDB" id="6375767at2759"/>
<dbReference type="Gene3D" id="3.40.20.10">
    <property type="entry name" value="Severin"/>
    <property type="match status" value="3"/>
</dbReference>
<gene>
    <name evidence="2" type="ORF">INT45_002159</name>
</gene>
<dbReference type="InterPro" id="IPR007122">
    <property type="entry name" value="Villin/Gelsolin"/>
</dbReference>
<dbReference type="GO" id="GO:0015629">
    <property type="term" value="C:actin cytoskeleton"/>
    <property type="evidence" value="ECO:0007669"/>
    <property type="project" value="TreeGrafter"/>
</dbReference>
<feature type="domain" description="Gelsolin-like" evidence="1">
    <location>
        <begin position="66"/>
        <end position="144"/>
    </location>
</feature>
<sequence>MLKNSSWRLDETNLANFGSELERENRKEQGSLEEAWNYEDSPVGHEVSVLLYGLWIWRVQNFSLITVPEKQYGQFYQGDSYVILKTTKKENSDGLIHHIHFWLGRETTQDEAGTAAYKTVELDDFLDTLATQHREVMRRESQLFKSYFKSLRYLQGGFASGFNHVEEEEIPKRLLRVHRPSELEGTRTQNAVVISEVALSHESLRSKAVFVLDTGDKVYQWQGKESRGIEKAKAAEYISQLISDRDGKGEMVVIEQNSGSEYEFWEALGDEGEIVDGDESDEEEEAKELEEAAIKKLFVLRKSHASLGLKLKFELVGEETITKDMFDTNHVYIFDVGHQVYAWFGREAGRRERRAGLQYAQDYVKDSERSAFTPICKVVEGGEDELFESSLEGWQGW</sequence>
<dbReference type="SMART" id="SM00262">
    <property type="entry name" value="GEL"/>
    <property type="match status" value="3"/>
</dbReference>
<dbReference type="SUPFAM" id="SSF55753">
    <property type="entry name" value="Actin depolymerizing proteins"/>
    <property type="match status" value="3"/>
</dbReference>
<dbReference type="PANTHER" id="PTHR11977">
    <property type="entry name" value="VILLIN"/>
    <property type="match status" value="1"/>
</dbReference>
<accession>A0A8H7RSE7</accession>
<feature type="domain" description="Gelsolin-like" evidence="1">
    <location>
        <begin position="313"/>
        <end position="387"/>
    </location>
</feature>
<organism evidence="2 3">
    <name type="scientific">Circinella minor</name>
    <dbReference type="NCBI Taxonomy" id="1195481"/>
    <lineage>
        <taxon>Eukaryota</taxon>
        <taxon>Fungi</taxon>
        <taxon>Fungi incertae sedis</taxon>
        <taxon>Mucoromycota</taxon>
        <taxon>Mucoromycotina</taxon>
        <taxon>Mucoromycetes</taxon>
        <taxon>Mucorales</taxon>
        <taxon>Lichtheimiaceae</taxon>
        <taxon>Circinella</taxon>
    </lineage>
</organism>
<dbReference type="GO" id="GO:0008154">
    <property type="term" value="P:actin polymerization or depolymerization"/>
    <property type="evidence" value="ECO:0007669"/>
    <property type="project" value="TreeGrafter"/>
</dbReference>
<comment type="caution">
    <text evidence="2">The sequence shown here is derived from an EMBL/GenBank/DDBJ whole genome shotgun (WGS) entry which is preliminary data.</text>
</comment>
<evidence type="ECO:0000259" key="1">
    <source>
        <dbReference type="Pfam" id="PF00626"/>
    </source>
</evidence>
<dbReference type="GO" id="GO:0005737">
    <property type="term" value="C:cytoplasm"/>
    <property type="evidence" value="ECO:0007669"/>
    <property type="project" value="TreeGrafter"/>
</dbReference>
<reference evidence="2 3" key="1">
    <citation type="submission" date="2020-12" db="EMBL/GenBank/DDBJ databases">
        <title>Metabolic potential, ecology and presence of endohyphal bacteria is reflected in genomic diversity of Mucoromycotina.</title>
        <authorList>
            <person name="Muszewska A."/>
            <person name="Okrasinska A."/>
            <person name="Steczkiewicz K."/>
            <person name="Drgas O."/>
            <person name="Orlowska M."/>
            <person name="Perlinska-Lenart U."/>
            <person name="Aleksandrzak-Piekarczyk T."/>
            <person name="Szatraj K."/>
            <person name="Zielenkiewicz U."/>
            <person name="Pilsyk S."/>
            <person name="Malc E."/>
            <person name="Mieczkowski P."/>
            <person name="Kruszewska J.S."/>
            <person name="Biernat P."/>
            <person name="Pawlowska J."/>
        </authorList>
    </citation>
    <scope>NUCLEOTIDE SEQUENCE [LARGE SCALE GENOMIC DNA]</scope>
    <source>
        <strain evidence="2 3">CBS 142.35</strain>
    </source>
</reference>
<dbReference type="EMBL" id="JAEPRB010000438">
    <property type="protein sequence ID" value="KAG2216214.1"/>
    <property type="molecule type" value="Genomic_DNA"/>
</dbReference>
<dbReference type="AlphaFoldDB" id="A0A8H7RSE7"/>
<dbReference type="PRINTS" id="PR00597">
    <property type="entry name" value="GELSOLIN"/>
</dbReference>
<dbReference type="InterPro" id="IPR007123">
    <property type="entry name" value="Gelsolin-like_dom"/>
</dbReference>
<feature type="domain" description="Gelsolin-like" evidence="1">
    <location>
        <begin position="193"/>
        <end position="258"/>
    </location>
</feature>
<proteinExistence type="predicted"/>
<evidence type="ECO:0000313" key="2">
    <source>
        <dbReference type="EMBL" id="KAG2216214.1"/>
    </source>
</evidence>
<dbReference type="CDD" id="cd11290">
    <property type="entry name" value="gelsolin_S1_like"/>
    <property type="match status" value="1"/>
</dbReference>
<evidence type="ECO:0000313" key="3">
    <source>
        <dbReference type="Proteomes" id="UP000646827"/>
    </source>
</evidence>
<keyword evidence="3" id="KW-1185">Reference proteome</keyword>
<dbReference type="GO" id="GO:0051015">
    <property type="term" value="F:actin filament binding"/>
    <property type="evidence" value="ECO:0007669"/>
    <property type="project" value="InterPro"/>
</dbReference>
<dbReference type="Pfam" id="PF00626">
    <property type="entry name" value="Gelsolin"/>
    <property type="match status" value="3"/>
</dbReference>
<protein>
    <recommendedName>
        <fullName evidence="1">Gelsolin-like domain-containing protein</fullName>
    </recommendedName>
</protein>
<name>A0A8H7RSE7_9FUNG</name>